<feature type="transmembrane region" description="Helical" evidence="1">
    <location>
        <begin position="6"/>
        <end position="27"/>
    </location>
</feature>
<dbReference type="EMBL" id="SZWF01000014">
    <property type="protein sequence ID" value="KAA9393835.1"/>
    <property type="molecule type" value="Genomic_DNA"/>
</dbReference>
<dbReference type="RefSeq" id="WP_158034248.1">
    <property type="nucleotide sequence ID" value="NZ_ML708620.1"/>
</dbReference>
<keyword evidence="1" id="KW-1133">Transmembrane helix</keyword>
<evidence type="ECO:0000313" key="2">
    <source>
        <dbReference type="EMBL" id="KAA9393835.1"/>
    </source>
</evidence>
<proteinExistence type="predicted"/>
<organism evidence="2 3">
    <name type="scientific">Kocuria coralli</name>
    <dbReference type="NCBI Taxonomy" id="1461025"/>
    <lineage>
        <taxon>Bacteria</taxon>
        <taxon>Bacillati</taxon>
        <taxon>Actinomycetota</taxon>
        <taxon>Actinomycetes</taxon>
        <taxon>Micrococcales</taxon>
        <taxon>Micrococcaceae</taxon>
        <taxon>Kocuria</taxon>
    </lineage>
</organism>
<comment type="caution">
    <text evidence="2">The sequence shown here is derived from an EMBL/GenBank/DDBJ whole genome shotgun (WGS) entry which is preliminary data.</text>
</comment>
<evidence type="ECO:0000313" key="3">
    <source>
        <dbReference type="Proteomes" id="UP000325957"/>
    </source>
</evidence>
<gene>
    <name evidence="2" type="ORF">FCK90_10505</name>
</gene>
<keyword evidence="1" id="KW-0472">Membrane</keyword>
<dbReference type="AlphaFoldDB" id="A0A5J5KY75"/>
<keyword evidence="3" id="KW-1185">Reference proteome</keyword>
<feature type="transmembrane region" description="Helical" evidence="1">
    <location>
        <begin position="39"/>
        <end position="61"/>
    </location>
</feature>
<protein>
    <submittedName>
        <fullName evidence="2">Uncharacterized protein</fullName>
    </submittedName>
</protein>
<evidence type="ECO:0000256" key="1">
    <source>
        <dbReference type="SAM" id="Phobius"/>
    </source>
</evidence>
<accession>A0A5J5KY75</accession>
<keyword evidence="1" id="KW-0812">Transmembrane</keyword>
<dbReference type="Proteomes" id="UP000325957">
    <property type="component" value="Unassembled WGS sequence"/>
</dbReference>
<sequence>MFQLLVFALMAIPVVIFVVISMVFSGLRATAIADTKDPHVSMGGVWLVLGGIFLLFAFLTFA</sequence>
<name>A0A5J5KY75_9MICC</name>
<reference evidence="2 3" key="1">
    <citation type="submission" date="2019-05" db="EMBL/GenBank/DDBJ databases">
        <title>Kocuria coralli sp. nov., a novel actinobacterium isolated from coral reef seawater.</title>
        <authorList>
            <person name="Li J."/>
        </authorList>
    </citation>
    <scope>NUCLEOTIDE SEQUENCE [LARGE SCALE GENOMIC DNA]</scope>
    <source>
        <strain evidence="2 3">SCSIO 13007</strain>
    </source>
</reference>